<evidence type="ECO:0000259" key="7">
    <source>
        <dbReference type="PROSITE" id="PS50863"/>
    </source>
</evidence>
<name>A0A445IZX3_GLYSO</name>
<sequence>MTKLKKKHPLPSEILFFKIISEASLQDGKLKIPNKFTREYGVNLSNPVFLKPPDGIEWKIFWTKHDDDIWFQKGWKEFATYYSLSHKYLVLFKYQETSHLEVHIFDQSALEVDYPFCGIKIEHENLDHVSNDSVEVSDDSIEVLDELTPSQKKTRLKSTSCSRPRKKLNTGPSEVFEESSNLPQHVQIKGEQSQGTNLGMSSDKQVLDGMAPEQPPAKRQKKDQSSSQSAHRTEYPTKFRTVTHEQRYETEIKMRNFIPEKNFKLKPGEYDEIQKVITWRKWEKLCSFAQNFHPQIVREFYANAYGIEGDTTPLHTSWVRGKMVSYEEETINSFFGTQAAADCSYKAGGDLVKDYGEMKKLLARPGAIWIGKKVKPRCLRSIDLYPVVHAWSSWMHHTVLPCANESNVTVVRSQFLIATILNEPLDIGRIISSDIHQVAQTNKPKATLSHPSLICFLCERAGVGIPWDEPTATIPRPITAAWIDSRPDGPMGAPPQPQEQQPQPQPQQEQEQHAQEDQPPAPSSLDQCLMLLVQTQTQLSQDIHRLVTEARVQSRGTNALCRLLALQFRSQQQQELLKPQGQLTEADILQMVGLEKPAKPSSWHPAKVPTADGAGEDLQDEDLIYPSSSQPI</sequence>
<keyword evidence="5" id="KW-0539">Nucleus</keyword>
<feature type="region of interest" description="Disordered" evidence="6">
    <location>
        <begin position="597"/>
        <end position="632"/>
    </location>
</feature>
<keyword evidence="4" id="KW-0804">Transcription</keyword>
<feature type="compositionally biased region" description="Acidic residues" evidence="6">
    <location>
        <begin position="614"/>
        <end position="623"/>
    </location>
</feature>
<dbReference type="Pfam" id="PF20167">
    <property type="entry name" value="Transposase_32"/>
    <property type="match status" value="1"/>
</dbReference>
<dbReference type="PROSITE" id="PS50863">
    <property type="entry name" value="B3"/>
    <property type="match status" value="1"/>
</dbReference>
<dbReference type="InterPro" id="IPR003340">
    <property type="entry name" value="B3_DNA-bd"/>
</dbReference>
<keyword evidence="9" id="KW-1185">Reference proteome</keyword>
<dbReference type="Gene3D" id="2.40.330.10">
    <property type="entry name" value="DNA-binding pseudobarrel domain"/>
    <property type="match status" value="1"/>
</dbReference>
<evidence type="ECO:0000256" key="5">
    <source>
        <dbReference type="ARBA" id="ARBA00023242"/>
    </source>
</evidence>
<dbReference type="CDD" id="cd10017">
    <property type="entry name" value="B3_DNA"/>
    <property type="match status" value="1"/>
</dbReference>
<evidence type="ECO:0000256" key="4">
    <source>
        <dbReference type="ARBA" id="ARBA00023163"/>
    </source>
</evidence>
<reference evidence="8 9" key="1">
    <citation type="submission" date="2018-09" db="EMBL/GenBank/DDBJ databases">
        <title>A high-quality reference genome of wild soybean provides a powerful tool to mine soybean genomes.</title>
        <authorList>
            <person name="Xie M."/>
            <person name="Chung C.Y.L."/>
            <person name="Li M.-W."/>
            <person name="Wong F.-L."/>
            <person name="Chan T.-F."/>
            <person name="Lam H.-M."/>
        </authorList>
    </citation>
    <scope>NUCLEOTIDE SEQUENCE [LARGE SCALE GENOMIC DNA]</scope>
    <source>
        <strain evidence="9">cv. W05</strain>
        <tissue evidence="8">Hypocotyl of etiolated seedlings</tissue>
    </source>
</reference>
<feature type="compositionally biased region" description="Polar residues" evidence="6">
    <location>
        <begin position="178"/>
        <end position="204"/>
    </location>
</feature>
<evidence type="ECO:0000256" key="3">
    <source>
        <dbReference type="ARBA" id="ARBA00023125"/>
    </source>
</evidence>
<feature type="region of interest" description="Disordered" evidence="6">
    <location>
        <begin position="152"/>
        <end position="236"/>
    </location>
</feature>
<gene>
    <name evidence="8" type="ORF">D0Y65_023869</name>
</gene>
<protein>
    <submittedName>
        <fullName evidence="8">B3 domain-containing transcription factor VRN1</fullName>
    </submittedName>
</protein>
<evidence type="ECO:0000313" key="9">
    <source>
        <dbReference type="Proteomes" id="UP000289340"/>
    </source>
</evidence>
<proteinExistence type="predicted"/>
<evidence type="ECO:0000313" key="8">
    <source>
        <dbReference type="EMBL" id="RZB91655.1"/>
    </source>
</evidence>
<dbReference type="SUPFAM" id="SSF101936">
    <property type="entry name" value="DNA-binding pseudobarrel domain"/>
    <property type="match status" value="1"/>
</dbReference>
<dbReference type="GO" id="GO:0005634">
    <property type="term" value="C:nucleus"/>
    <property type="evidence" value="ECO:0007669"/>
    <property type="project" value="UniProtKB-SubCell"/>
</dbReference>
<dbReference type="SMART" id="SM01019">
    <property type="entry name" value="B3"/>
    <property type="match status" value="1"/>
</dbReference>
<dbReference type="GO" id="GO:0003677">
    <property type="term" value="F:DNA binding"/>
    <property type="evidence" value="ECO:0007669"/>
    <property type="project" value="UniProtKB-KW"/>
</dbReference>
<feature type="domain" description="TF-B3" evidence="7">
    <location>
        <begin position="15"/>
        <end position="108"/>
    </location>
</feature>
<dbReference type="InterPro" id="IPR046796">
    <property type="entry name" value="Transposase_32_dom"/>
</dbReference>
<evidence type="ECO:0000256" key="6">
    <source>
        <dbReference type="SAM" id="MobiDB-lite"/>
    </source>
</evidence>
<dbReference type="PANTHER" id="PTHR31920">
    <property type="entry name" value="B3 DOMAIN-CONTAINING"/>
    <property type="match status" value="1"/>
</dbReference>
<feature type="compositionally biased region" description="Low complexity" evidence="6">
    <location>
        <begin position="498"/>
        <end position="509"/>
    </location>
</feature>
<keyword evidence="3" id="KW-0238">DNA-binding</keyword>
<dbReference type="InterPro" id="IPR015300">
    <property type="entry name" value="DNA-bd_pseudobarrel_sf"/>
</dbReference>
<dbReference type="PANTHER" id="PTHR31920:SF135">
    <property type="entry name" value="B3 DOMAIN-CONTAINING PROTEIN OS03G0621600-RELATED"/>
    <property type="match status" value="1"/>
</dbReference>
<dbReference type="Pfam" id="PF02362">
    <property type="entry name" value="B3"/>
    <property type="match status" value="1"/>
</dbReference>
<organism evidence="8 9">
    <name type="scientific">Glycine soja</name>
    <name type="common">Wild soybean</name>
    <dbReference type="NCBI Taxonomy" id="3848"/>
    <lineage>
        <taxon>Eukaryota</taxon>
        <taxon>Viridiplantae</taxon>
        <taxon>Streptophyta</taxon>
        <taxon>Embryophyta</taxon>
        <taxon>Tracheophyta</taxon>
        <taxon>Spermatophyta</taxon>
        <taxon>Magnoliopsida</taxon>
        <taxon>eudicotyledons</taxon>
        <taxon>Gunneridae</taxon>
        <taxon>Pentapetalae</taxon>
        <taxon>rosids</taxon>
        <taxon>fabids</taxon>
        <taxon>Fabales</taxon>
        <taxon>Fabaceae</taxon>
        <taxon>Papilionoideae</taxon>
        <taxon>50 kb inversion clade</taxon>
        <taxon>NPAAA clade</taxon>
        <taxon>indigoferoid/millettioid clade</taxon>
        <taxon>Phaseoleae</taxon>
        <taxon>Glycine</taxon>
        <taxon>Glycine subgen. Soja</taxon>
    </lineage>
</organism>
<evidence type="ECO:0000256" key="2">
    <source>
        <dbReference type="ARBA" id="ARBA00023015"/>
    </source>
</evidence>
<comment type="subcellular location">
    <subcellularLocation>
        <location evidence="1">Nucleus</location>
    </subcellularLocation>
</comment>
<dbReference type="EMBL" id="QZWG01000009">
    <property type="protein sequence ID" value="RZB91655.1"/>
    <property type="molecule type" value="Genomic_DNA"/>
</dbReference>
<comment type="caution">
    <text evidence="8">The sequence shown here is derived from an EMBL/GenBank/DDBJ whole genome shotgun (WGS) entry which is preliminary data.</text>
</comment>
<dbReference type="InterPro" id="IPR050655">
    <property type="entry name" value="Plant_B3_domain"/>
</dbReference>
<dbReference type="AlphaFoldDB" id="A0A445IZX3"/>
<feature type="region of interest" description="Disordered" evidence="6">
    <location>
        <begin position="482"/>
        <end position="524"/>
    </location>
</feature>
<keyword evidence="2" id="KW-0805">Transcription regulation</keyword>
<evidence type="ECO:0000256" key="1">
    <source>
        <dbReference type="ARBA" id="ARBA00004123"/>
    </source>
</evidence>
<dbReference type="Proteomes" id="UP000289340">
    <property type="component" value="Chromosome 9"/>
</dbReference>
<accession>A0A445IZX3</accession>